<proteinExistence type="predicted"/>
<dbReference type="AlphaFoldDB" id="A0A4Y2RM99"/>
<gene>
    <name evidence="1" type="ORF">AVEN_257642_1</name>
</gene>
<dbReference type="Proteomes" id="UP000499080">
    <property type="component" value="Unassembled WGS sequence"/>
</dbReference>
<protein>
    <submittedName>
        <fullName evidence="1">Uncharacterized protein</fullName>
    </submittedName>
</protein>
<accession>A0A4Y2RM99</accession>
<name>A0A4Y2RM99_ARAVE</name>
<dbReference type="EMBL" id="BGPR01146016">
    <property type="protein sequence ID" value="GBN76808.1"/>
    <property type="molecule type" value="Genomic_DNA"/>
</dbReference>
<sequence>MARQERRYQIFFGEMFPKSHRVCVVTWYPITFSNLFISIPHCYSDISSWQPLGLQPHHRCKMTHLYMLDLPLNFGYLHVIEATEIESPTAEINRQDGGKFLPLRRRRFSDVRTFAFGAQ</sequence>
<evidence type="ECO:0000313" key="1">
    <source>
        <dbReference type="EMBL" id="GBN76808.1"/>
    </source>
</evidence>
<comment type="caution">
    <text evidence="1">The sequence shown here is derived from an EMBL/GenBank/DDBJ whole genome shotgun (WGS) entry which is preliminary data.</text>
</comment>
<evidence type="ECO:0000313" key="2">
    <source>
        <dbReference type="Proteomes" id="UP000499080"/>
    </source>
</evidence>
<reference evidence="1 2" key="1">
    <citation type="journal article" date="2019" name="Sci. Rep.">
        <title>Orb-weaving spider Araneus ventricosus genome elucidates the spidroin gene catalogue.</title>
        <authorList>
            <person name="Kono N."/>
            <person name="Nakamura H."/>
            <person name="Ohtoshi R."/>
            <person name="Moran D.A.P."/>
            <person name="Shinohara A."/>
            <person name="Yoshida Y."/>
            <person name="Fujiwara M."/>
            <person name="Mori M."/>
            <person name="Tomita M."/>
            <person name="Arakawa K."/>
        </authorList>
    </citation>
    <scope>NUCLEOTIDE SEQUENCE [LARGE SCALE GENOMIC DNA]</scope>
</reference>
<organism evidence="1 2">
    <name type="scientific">Araneus ventricosus</name>
    <name type="common">Orbweaver spider</name>
    <name type="synonym">Epeira ventricosa</name>
    <dbReference type="NCBI Taxonomy" id="182803"/>
    <lineage>
        <taxon>Eukaryota</taxon>
        <taxon>Metazoa</taxon>
        <taxon>Ecdysozoa</taxon>
        <taxon>Arthropoda</taxon>
        <taxon>Chelicerata</taxon>
        <taxon>Arachnida</taxon>
        <taxon>Araneae</taxon>
        <taxon>Araneomorphae</taxon>
        <taxon>Entelegynae</taxon>
        <taxon>Araneoidea</taxon>
        <taxon>Araneidae</taxon>
        <taxon>Araneus</taxon>
    </lineage>
</organism>
<keyword evidence="2" id="KW-1185">Reference proteome</keyword>